<sequence length="741" mass="83674">MKHSLTYFYSLYRKKSFRLCLLICWISLIGISIYQLQYLKLAFDFESFFAQDSPDKQFYDEHKKAFGYDNDYLLLIIEAENRLFSSSVFTALDQWQKQASRIEGVEKINSPLSLKRVIETPFGLTAYPLIHFEDSTKLAADSSKIAQHPLYKQYFSFERKAMIAVIQHVHFTDKKVEEDFLKQLKASLNSSNLSKTSLVGRLTAQQSFVENIKHDFIWFSSLALILSAIILLLIYRSFRLMLVPYLMSVTAMFFTLGLTSMLGIPLSILSVLLPTIILFVSTSDAIHLLNSFRHTQKSSHNNRLSEAVHKVLIPTFLTSLTTAIGFISLIFLPSSPIKQLGILAATGVLLAFIVNFLFAPLLLAKNYKQAQGKLPWKALTVIIFRNRKLIYVIFGGFILLSAYFTFQLNTDSYLLRDLPEDDEVRQSFELVDNSFGGSKPWEIALWPTDSSETVWNAEFMNEVNKISSYLNDSLDFGRVVAPSQLLKYANQVNKGGLVGNYAYPYENTQDLMGTAEKLNRYLNGAVINQEGNYARILAFMPDWGASKTTRKNAKLVKFISDNVDQKVLGYRLTGTSFLIDKSNELVSLNLLKGLLIAIGLISIILAVYFKSFKILLISLIPNLVPLLITAGLMGLMQVPIKLTTTIIFVVAFSIAVDDTIHFIASYKKQSAKNHIWNTLKTFRLAGLSIIITTLIIVSGFSLFILSSFATTFYLGLFLSLSLLIALLTDIFLLPIILPKNR</sequence>
<evidence type="ECO:0000313" key="9">
    <source>
        <dbReference type="EMBL" id="MBL0764775.1"/>
    </source>
</evidence>
<dbReference type="RefSeq" id="WP_201918664.1">
    <property type="nucleotide sequence ID" value="NZ_JAERQG010000001.1"/>
</dbReference>
<dbReference type="PROSITE" id="PS50156">
    <property type="entry name" value="SSD"/>
    <property type="match status" value="1"/>
</dbReference>
<feature type="transmembrane region" description="Helical" evidence="7">
    <location>
        <begin position="712"/>
        <end position="737"/>
    </location>
</feature>
<feature type="transmembrane region" description="Helical" evidence="7">
    <location>
        <begin position="268"/>
        <end position="290"/>
    </location>
</feature>
<keyword evidence="5 7" id="KW-1133">Transmembrane helix</keyword>
<dbReference type="Pfam" id="PF03176">
    <property type="entry name" value="MMPL"/>
    <property type="match status" value="2"/>
</dbReference>
<keyword evidence="4 7" id="KW-0812">Transmembrane</keyword>
<evidence type="ECO:0000256" key="3">
    <source>
        <dbReference type="ARBA" id="ARBA00022475"/>
    </source>
</evidence>
<dbReference type="EMBL" id="JAERQG010000001">
    <property type="protein sequence ID" value="MBL0764775.1"/>
    <property type="molecule type" value="Genomic_DNA"/>
</dbReference>
<reference evidence="9" key="1">
    <citation type="submission" date="2021-01" db="EMBL/GenBank/DDBJ databases">
        <title>Marivirga sp. nov., isolated from intertidal surface sediments.</title>
        <authorList>
            <person name="Zhang M."/>
        </authorList>
    </citation>
    <scope>NUCLEOTIDE SEQUENCE</scope>
    <source>
        <strain evidence="9">SM1354</strain>
    </source>
</reference>
<comment type="similarity">
    <text evidence="2">Belongs to the resistance-nodulation-cell division (RND) (TC 2.A.6) family. MmpL subfamily.</text>
</comment>
<evidence type="ECO:0000256" key="7">
    <source>
        <dbReference type="SAM" id="Phobius"/>
    </source>
</evidence>
<dbReference type="SUPFAM" id="SSF82866">
    <property type="entry name" value="Multidrug efflux transporter AcrB transmembrane domain"/>
    <property type="match status" value="2"/>
</dbReference>
<dbReference type="GO" id="GO:0005886">
    <property type="term" value="C:plasma membrane"/>
    <property type="evidence" value="ECO:0007669"/>
    <property type="project" value="UniProtKB-SubCell"/>
</dbReference>
<keyword evidence="10" id="KW-1185">Reference proteome</keyword>
<feature type="domain" description="SSD" evidence="8">
    <location>
        <begin position="240"/>
        <end position="365"/>
    </location>
</feature>
<evidence type="ECO:0000259" key="8">
    <source>
        <dbReference type="PROSITE" id="PS50156"/>
    </source>
</evidence>
<dbReference type="PANTHER" id="PTHR33406:SF6">
    <property type="entry name" value="MEMBRANE PROTEIN YDGH-RELATED"/>
    <property type="match status" value="1"/>
</dbReference>
<protein>
    <submittedName>
        <fullName evidence="9">MMPL family transporter</fullName>
    </submittedName>
</protein>
<dbReference type="AlphaFoldDB" id="A0A937A9K3"/>
<comment type="subcellular location">
    <subcellularLocation>
        <location evidence="1">Cell membrane</location>
        <topology evidence="1">Multi-pass membrane protein</topology>
    </subcellularLocation>
</comment>
<keyword evidence="6 7" id="KW-0472">Membrane</keyword>
<evidence type="ECO:0000256" key="1">
    <source>
        <dbReference type="ARBA" id="ARBA00004651"/>
    </source>
</evidence>
<feature type="transmembrane region" description="Helical" evidence="7">
    <location>
        <begin position="389"/>
        <end position="406"/>
    </location>
</feature>
<dbReference type="Gene3D" id="1.20.1640.10">
    <property type="entry name" value="Multidrug efflux transporter AcrB transmembrane domain"/>
    <property type="match status" value="2"/>
</dbReference>
<evidence type="ECO:0000256" key="2">
    <source>
        <dbReference type="ARBA" id="ARBA00010157"/>
    </source>
</evidence>
<feature type="transmembrane region" description="Helical" evidence="7">
    <location>
        <begin position="216"/>
        <end position="235"/>
    </location>
</feature>
<feature type="transmembrane region" description="Helical" evidence="7">
    <location>
        <begin position="642"/>
        <end position="664"/>
    </location>
</feature>
<evidence type="ECO:0000256" key="4">
    <source>
        <dbReference type="ARBA" id="ARBA00022692"/>
    </source>
</evidence>
<feature type="transmembrane region" description="Helical" evidence="7">
    <location>
        <begin position="340"/>
        <end position="363"/>
    </location>
</feature>
<dbReference type="InterPro" id="IPR004869">
    <property type="entry name" value="MMPL_dom"/>
</dbReference>
<proteinExistence type="inferred from homology"/>
<dbReference type="InterPro" id="IPR000731">
    <property type="entry name" value="SSD"/>
</dbReference>
<evidence type="ECO:0000256" key="6">
    <source>
        <dbReference type="ARBA" id="ARBA00023136"/>
    </source>
</evidence>
<feature type="transmembrane region" description="Helical" evidence="7">
    <location>
        <begin position="616"/>
        <end position="636"/>
    </location>
</feature>
<comment type="caution">
    <text evidence="9">The sequence shown here is derived from an EMBL/GenBank/DDBJ whole genome shotgun (WGS) entry which is preliminary data.</text>
</comment>
<evidence type="ECO:0000256" key="5">
    <source>
        <dbReference type="ARBA" id="ARBA00022989"/>
    </source>
</evidence>
<dbReference type="PANTHER" id="PTHR33406">
    <property type="entry name" value="MEMBRANE PROTEIN MJ1562-RELATED"/>
    <property type="match status" value="1"/>
</dbReference>
<dbReference type="InterPro" id="IPR050545">
    <property type="entry name" value="Mycobact_MmpL"/>
</dbReference>
<organism evidence="9 10">
    <name type="scientific">Marivirga atlantica</name>
    <dbReference type="NCBI Taxonomy" id="1548457"/>
    <lineage>
        <taxon>Bacteria</taxon>
        <taxon>Pseudomonadati</taxon>
        <taxon>Bacteroidota</taxon>
        <taxon>Cytophagia</taxon>
        <taxon>Cytophagales</taxon>
        <taxon>Marivirgaceae</taxon>
        <taxon>Marivirga</taxon>
    </lineage>
</organism>
<name>A0A937A9K3_9BACT</name>
<accession>A0A937A9K3</accession>
<feature type="transmembrane region" description="Helical" evidence="7">
    <location>
        <begin position="590"/>
        <end position="609"/>
    </location>
</feature>
<gene>
    <name evidence="9" type="ORF">JKP34_05900</name>
</gene>
<feature type="transmembrane region" description="Helical" evidence="7">
    <location>
        <begin position="311"/>
        <end position="334"/>
    </location>
</feature>
<dbReference type="Proteomes" id="UP000642920">
    <property type="component" value="Unassembled WGS sequence"/>
</dbReference>
<feature type="transmembrane region" description="Helical" evidence="7">
    <location>
        <begin position="242"/>
        <end position="262"/>
    </location>
</feature>
<evidence type="ECO:0000313" key="10">
    <source>
        <dbReference type="Proteomes" id="UP000642920"/>
    </source>
</evidence>
<feature type="transmembrane region" description="Helical" evidence="7">
    <location>
        <begin position="20"/>
        <end position="39"/>
    </location>
</feature>
<keyword evidence="3" id="KW-1003">Cell membrane</keyword>
<feature type="transmembrane region" description="Helical" evidence="7">
    <location>
        <begin position="684"/>
        <end position="706"/>
    </location>
</feature>